<feature type="compositionally biased region" description="Polar residues" evidence="1">
    <location>
        <begin position="219"/>
        <end position="231"/>
    </location>
</feature>
<dbReference type="Proteomes" id="UP001163798">
    <property type="component" value="Unassembled WGS sequence"/>
</dbReference>
<feature type="region of interest" description="Disordered" evidence="1">
    <location>
        <begin position="413"/>
        <end position="458"/>
    </location>
</feature>
<keyword evidence="2" id="KW-0812">Transmembrane</keyword>
<evidence type="ECO:0000256" key="2">
    <source>
        <dbReference type="SAM" id="Phobius"/>
    </source>
</evidence>
<gene>
    <name evidence="3" type="ORF">GGU10DRAFT_103472</name>
</gene>
<proteinExistence type="predicted"/>
<accession>A0AA38U126</accession>
<feature type="compositionally biased region" description="Polar residues" evidence="1">
    <location>
        <begin position="486"/>
        <end position="502"/>
    </location>
</feature>
<keyword evidence="4" id="KW-1185">Reference proteome</keyword>
<evidence type="ECO:0000313" key="3">
    <source>
        <dbReference type="EMBL" id="KAJ3790960.1"/>
    </source>
</evidence>
<evidence type="ECO:0000313" key="4">
    <source>
        <dbReference type="Proteomes" id="UP001163798"/>
    </source>
</evidence>
<feature type="compositionally biased region" description="Low complexity" evidence="1">
    <location>
        <begin position="147"/>
        <end position="218"/>
    </location>
</feature>
<feature type="compositionally biased region" description="Polar residues" evidence="1">
    <location>
        <begin position="643"/>
        <end position="652"/>
    </location>
</feature>
<name>A0AA38U126_9AGAR</name>
<feature type="region of interest" description="Disordered" evidence="1">
    <location>
        <begin position="147"/>
        <end position="268"/>
    </location>
</feature>
<reference evidence="3" key="1">
    <citation type="submission" date="2022-08" db="EMBL/GenBank/DDBJ databases">
        <authorList>
            <consortium name="DOE Joint Genome Institute"/>
            <person name="Min B."/>
            <person name="Riley R."/>
            <person name="Sierra-Patev S."/>
            <person name="Naranjo-Ortiz M."/>
            <person name="Looney B."/>
            <person name="Konkel Z."/>
            <person name="Slot J.C."/>
            <person name="Sakamoto Y."/>
            <person name="Steenwyk J.L."/>
            <person name="Rokas A."/>
            <person name="Carro J."/>
            <person name="Camarero S."/>
            <person name="Ferreira P."/>
            <person name="Molpeceres G."/>
            <person name="Ruiz-Duenas F.J."/>
            <person name="Serrano A."/>
            <person name="Henrissat B."/>
            <person name="Drula E."/>
            <person name="Hughes K.W."/>
            <person name="Mata J.L."/>
            <person name="Ishikawa N.K."/>
            <person name="Vargas-Isla R."/>
            <person name="Ushijima S."/>
            <person name="Smith C.A."/>
            <person name="Ahrendt S."/>
            <person name="Andreopoulos W."/>
            <person name="He G."/>
            <person name="Labutti K."/>
            <person name="Lipzen A."/>
            <person name="Ng V."/>
            <person name="Sandor L."/>
            <person name="Barry K."/>
            <person name="Martinez A.T."/>
            <person name="Xiao Y."/>
            <person name="Gibbons J.G."/>
            <person name="Terashima K."/>
            <person name="Hibbett D.S."/>
            <person name="Grigoriev I.V."/>
        </authorList>
    </citation>
    <scope>NUCLEOTIDE SEQUENCE</scope>
    <source>
        <strain evidence="3">TFB10291</strain>
    </source>
</reference>
<feature type="compositionally biased region" description="Basic and acidic residues" evidence="1">
    <location>
        <begin position="430"/>
        <end position="447"/>
    </location>
</feature>
<feature type="compositionally biased region" description="Low complexity" evidence="1">
    <location>
        <begin position="232"/>
        <end position="265"/>
    </location>
</feature>
<feature type="region of interest" description="Disordered" evidence="1">
    <location>
        <begin position="596"/>
        <end position="702"/>
    </location>
</feature>
<feature type="compositionally biased region" description="Basic and acidic residues" evidence="1">
    <location>
        <begin position="609"/>
        <end position="619"/>
    </location>
</feature>
<dbReference type="AlphaFoldDB" id="A0AA38U126"/>
<comment type="caution">
    <text evidence="3">The sequence shown here is derived from an EMBL/GenBank/DDBJ whole genome shotgun (WGS) entry which is preliminary data.</text>
</comment>
<dbReference type="EMBL" id="MU793246">
    <property type="protein sequence ID" value="KAJ3790960.1"/>
    <property type="molecule type" value="Genomic_DNA"/>
</dbReference>
<feature type="region of interest" description="Disordered" evidence="1">
    <location>
        <begin position="473"/>
        <end position="510"/>
    </location>
</feature>
<protein>
    <recommendedName>
        <fullName evidence="5">REJ domain-containing protein</fullName>
    </recommendedName>
</protein>
<evidence type="ECO:0000256" key="1">
    <source>
        <dbReference type="SAM" id="MobiDB-lite"/>
    </source>
</evidence>
<keyword evidence="2" id="KW-1133">Transmembrane helix</keyword>
<feature type="compositionally biased region" description="Basic and acidic residues" evidence="1">
    <location>
        <begin position="632"/>
        <end position="642"/>
    </location>
</feature>
<keyword evidence="2" id="KW-0472">Membrane</keyword>
<evidence type="ECO:0008006" key="5">
    <source>
        <dbReference type="Google" id="ProtNLM"/>
    </source>
</evidence>
<feature type="compositionally biased region" description="Basic and acidic residues" evidence="1">
    <location>
        <begin position="658"/>
        <end position="668"/>
    </location>
</feature>
<sequence length="702" mass="72251">MGIAASKSGTVSATTLLQNSTSATNSTTVSVSSSSASSLVSSSFASSSAVVAPSTSSAVNRNSSVSLLSSPSLSSVVLSTPALSSVSSTLKSGSIQESATSTSLVRTEATVAVPANETSTSVQQTSQSISASSASVISKVSMSSSASSTAAGSASGDGSVVPTSTSTSSTTSTAAATTSESSSSSSSSVSSNLTSSSEANSPSSPGTSAGSSTQTANGQSLPPSAPSGQPKSTANGGQANGAASTGTGGSTSVEVVTTETLPSSTRTSTVLITGQPSTLSTPLGITVSSDGRLSTTFPALITVVSTSTNANGAETTWTSIVANPTNEVSGDVADDHSFLHNEGAVAGVFTVIGIAFTAAVVAIFMICRRRRQRKTRKRQWIDNIQKRLPAPDDPFENPRDAPVMRSMSQTDRNEHHYHFQSPSPTTARPFFDDRNTNTWDHDGEDRSPVGGIIPPNSLGLTSMDATRISPFRDSPYPHQEPIGLAITTSSPVGHQSRPSLAQSSPSIYPPSIPLPNDNASVYENIDLMSHNDEPAPRTVTIPTTYVYPREAVVGPPSPISPGDGPFDDLYSIKPLKPTPVAANSGYPPLPVASPVPRASTAPLRPARSALRETSSKIIDHTLVTPPPSLSGHGHEGTDRDDSPSPSGLSSTEAVPPHSLHDETNEKQRPRSASKSIENIVMRRTLLNVRPRSRDNVQNSGRI</sequence>
<organism evidence="3 4">
    <name type="scientific">Lentinula aff. detonsa</name>
    <dbReference type="NCBI Taxonomy" id="2804958"/>
    <lineage>
        <taxon>Eukaryota</taxon>
        <taxon>Fungi</taxon>
        <taxon>Dikarya</taxon>
        <taxon>Basidiomycota</taxon>
        <taxon>Agaricomycotina</taxon>
        <taxon>Agaricomycetes</taxon>
        <taxon>Agaricomycetidae</taxon>
        <taxon>Agaricales</taxon>
        <taxon>Marasmiineae</taxon>
        <taxon>Omphalotaceae</taxon>
        <taxon>Lentinula</taxon>
    </lineage>
</organism>
<feature type="transmembrane region" description="Helical" evidence="2">
    <location>
        <begin position="344"/>
        <end position="367"/>
    </location>
</feature>